<dbReference type="Proteomes" id="UP000198318">
    <property type="component" value="Unassembled WGS sequence"/>
</dbReference>
<reference evidence="2 3" key="1">
    <citation type="submission" date="2017-06" db="EMBL/GenBank/DDBJ databases">
        <authorList>
            <person name="Kim H.J."/>
            <person name="Triplett B.A."/>
        </authorList>
    </citation>
    <scope>NUCLEOTIDE SEQUENCE [LARGE SCALE GENOMIC DNA]</scope>
    <source>
        <strain evidence="2 3">DSM 44715</strain>
    </source>
</reference>
<dbReference type="EMBL" id="FZOR01000045">
    <property type="protein sequence ID" value="SNT56678.1"/>
    <property type="molecule type" value="Genomic_DNA"/>
</dbReference>
<evidence type="ECO:0000313" key="2">
    <source>
        <dbReference type="EMBL" id="SNT56678.1"/>
    </source>
</evidence>
<gene>
    <name evidence="2" type="ORF">SAMN05443665_104570</name>
</gene>
<accession>A0A239NQJ7</accession>
<dbReference type="RefSeq" id="WP_089330110.1">
    <property type="nucleotide sequence ID" value="NZ_FZOR01000045.1"/>
</dbReference>
<feature type="compositionally biased region" description="Basic and acidic residues" evidence="1">
    <location>
        <begin position="16"/>
        <end position="28"/>
    </location>
</feature>
<keyword evidence="3" id="KW-1185">Reference proteome</keyword>
<feature type="region of interest" description="Disordered" evidence="1">
    <location>
        <begin position="102"/>
        <end position="136"/>
    </location>
</feature>
<name>A0A239NQJ7_9ACTN</name>
<organism evidence="2 3">
    <name type="scientific">Actinomadura meyerae</name>
    <dbReference type="NCBI Taxonomy" id="240840"/>
    <lineage>
        <taxon>Bacteria</taxon>
        <taxon>Bacillati</taxon>
        <taxon>Actinomycetota</taxon>
        <taxon>Actinomycetes</taxon>
        <taxon>Streptosporangiales</taxon>
        <taxon>Thermomonosporaceae</taxon>
        <taxon>Actinomadura</taxon>
    </lineage>
</organism>
<feature type="region of interest" description="Disordered" evidence="1">
    <location>
        <begin position="1"/>
        <end position="28"/>
    </location>
</feature>
<feature type="compositionally biased region" description="Basic and acidic residues" evidence="1">
    <location>
        <begin position="102"/>
        <end position="121"/>
    </location>
</feature>
<dbReference type="OrthoDB" id="9836541at2"/>
<sequence>MVTNENGATGEGGAVDNEHAGGRVVRDQSTRHPFIVAAELLAESAERERTIFEHAWSTGYGAGFDAGTEVGYDCAEAEMAQAWAPVAESVRRLGRSLSHAELERRRWDGRREDFGKPRPGDYRGGPVPWDGRRASA</sequence>
<evidence type="ECO:0000256" key="1">
    <source>
        <dbReference type="SAM" id="MobiDB-lite"/>
    </source>
</evidence>
<protein>
    <submittedName>
        <fullName evidence="2">Uncharacterized protein</fullName>
    </submittedName>
</protein>
<proteinExistence type="predicted"/>
<dbReference type="AlphaFoldDB" id="A0A239NQJ7"/>
<evidence type="ECO:0000313" key="3">
    <source>
        <dbReference type="Proteomes" id="UP000198318"/>
    </source>
</evidence>